<accession>A0ABD2QLH9</accession>
<dbReference type="AlphaFoldDB" id="A0ABD2QLH9"/>
<keyword evidence="2" id="KW-1185">Reference proteome</keyword>
<evidence type="ECO:0000313" key="1">
    <source>
        <dbReference type="EMBL" id="KAL3320386.1"/>
    </source>
</evidence>
<gene>
    <name evidence="1" type="ORF">Ciccas_000946</name>
</gene>
<sequence>MVLQCKSGEEFGEKNGKTNKIEERKIREETFKIVSSFHDLDSPRVESGISADSSSPDSFSSIRNDALTHVQYPKPTNSPSALSDDGFSNSFDRFSPIPYSRGIINEKPEYNLITVSVQEMTCNFRGKIDRVAEGSKALHQRVKFAPEDALITLYDYPPDCPSSLNSSIIISERYSDFEETELATCVPPCLKDPVKPLPKPPLLPFYQRTSKITLADLLNELESKSTKSPSSNILRKPKQLWKPQQQITQHQNNSPTSFLVKTQNVIKEFNEFEIIESLKDDAPLAVNEADANRLSVIYSEEKITKPPLYFRDRIRNDFEALETDNDDHSSVDLDPPSITKLDDRILSPLPLSTDPYRLQIQHIMLPFVDLS</sequence>
<evidence type="ECO:0000313" key="2">
    <source>
        <dbReference type="Proteomes" id="UP001626550"/>
    </source>
</evidence>
<dbReference type="EMBL" id="JBJKFK010000056">
    <property type="protein sequence ID" value="KAL3320386.1"/>
    <property type="molecule type" value="Genomic_DNA"/>
</dbReference>
<protein>
    <submittedName>
        <fullName evidence="1">Uncharacterized protein</fullName>
    </submittedName>
</protein>
<reference evidence="1 2" key="1">
    <citation type="submission" date="2024-11" db="EMBL/GenBank/DDBJ databases">
        <title>Adaptive evolution of stress response genes in parasites aligns with host niche diversity.</title>
        <authorList>
            <person name="Hahn C."/>
            <person name="Resl P."/>
        </authorList>
    </citation>
    <scope>NUCLEOTIDE SEQUENCE [LARGE SCALE GENOMIC DNA]</scope>
    <source>
        <strain evidence="1">EGGRZ-B1_66</strain>
        <tissue evidence="1">Body</tissue>
    </source>
</reference>
<organism evidence="1 2">
    <name type="scientific">Cichlidogyrus casuarinus</name>
    <dbReference type="NCBI Taxonomy" id="1844966"/>
    <lineage>
        <taxon>Eukaryota</taxon>
        <taxon>Metazoa</taxon>
        <taxon>Spiralia</taxon>
        <taxon>Lophotrochozoa</taxon>
        <taxon>Platyhelminthes</taxon>
        <taxon>Monogenea</taxon>
        <taxon>Monopisthocotylea</taxon>
        <taxon>Dactylogyridea</taxon>
        <taxon>Ancyrocephalidae</taxon>
        <taxon>Cichlidogyrus</taxon>
    </lineage>
</organism>
<proteinExistence type="predicted"/>
<name>A0ABD2QLH9_9PLAT</name>
<dbReference type="Proteomes" id="UP001626550">
    <property type="component" value="Unassembled WGS sequence"/>
</dbReference>
<comment type="caution">
    <text evidence="1">The sequence shown here is derived from an EMBL/GenBank/DDBJ whole genome shotgun (WGS) entry which is preliminary data.</text>
</comment>